<dbReference type="RefSeq" id="WP_230270739.1">
    <property type="nucleotide sequence ID" value="NZ_JAJKFW010000003.1"/>
</dbReference>
<accession>A0ABS8NBL9</accession>
<organism evidence="1 2">
    <name type="scientific">Rhodopirellula halodulae</name>
    <dbReference type="NCBI Taxonomy" id="2894198"/>
    <lineage>
        <taxon>Bacteria</taxon>
        <taxon>Pseudomonadati</taxon>
        <taxon>Planctomycetota</taxon>
        <taxon>Planctomycetia</taxon>
        <taxon>Pirellulales</taxon>
        <taxon>Pirellulaceae</taxon>
        <taxon>Rhodopirellula</taxon>
    </lineage>
</organism>
<name>A0ABS8NBL9_9BACT</name>
<dbReference type="EMBL" id="JAJKFW010000003">
    <property type="protein sequence ID" value="MCC9640955.1"/>
    <property type="molecule type" value="Genomic_DNA"/>
</dbReference>
<keyword evidence="2" id="KW-1185">Reference proteome</keyword>
<reference evidence="1" key="1">
    <citation type="submission" date="2021-11" db="EMBL/GenBank/DDBJ databases">
        <title>Genome sequence.</title>
        <authorList>
            <person name="Sun Q."/>
        </authorList>
    </citation>
    <scope>NUCLEOTIDE SEQUENCE</scope>
    <source>
        <strain evidence="1">JC740</strain>
    </source>
</reference>
<dbReference type="InterPro" id="IPR011990">
    <property type="entry name" value="TPR-like_helical_dom_sf"/>
</dbReference>
<dbReference type="Proteomes" id="UP001430306">
    <property type="component" value="Unassembled WGS sequence"/>
</dbReference>
<proteinExistence type="predicted"/>
<protein>
    <submittedName>
        <fullName evidence="1">Uncharacterized protein</fullName>
    </submittedName>
</protein>
<sequence>MPQRMLTDDSTSDSLVTATRENLLEAIIRPLPDSKLSILLNDLSRADSVLRNELQKAPTDKTSRQQSLRWLQRVELATLRSELFPEKSPDGIAAANEAARIAEASLLALPASGSARSEVLRLLAEAHLRRGDLQSAQVVLEDMNASAAKTAGPNGSNQESHDIAMQVRIAIAAGNQSTAKDLLEDYYSQHTSRRLNMDLVRLRYLLRFGSETQVANWLDSISQTHGEDAGDRASTIVSQTRLTDGEGVSSASSANPERDPRLWIADAMYYLRKEKSQQAALHFARAAISDQDDRRSIQSALKAAAILVQSGNSKASVELLQRISDSHTQSSDAAGALLQAATIAHDHADEFTAEEIRTMLQRVAGRWPNTDAALAANRWLIAWNRNEANWLAAAIQTTKIAVRHWRENSSTAPSGTETHASQSVRSLCLLCWSDAWMHEPDAKTVDLLHRSFADAVPASLPARTHADLTVLLDDPTSRASQATEGFFRELAKFRLGQSVSVTSQPPQAVTTALIQRLEMDARQQPERRVAIGRCLIDLDRKHSLFASEIEPGDSSAWRETVHRVGWHIWAGERSTAETIVKEAIERNADAANDLFRQSARAHSISPSKADQARAATWWKRLADNQTRGSHEWYASTLGWLDALKRSGKTKEASASARMILLTTPPQSAEQAAAFENAAK</sequence>
<gene>
    <name evidence="1" type="ORF">LOC71_01625</name>
</gene>
<comment type="caution">
    <text evidence="1">The sequence shown here is derived from an EMBL/GenBank/DDBJ whole genome shotgun (WGS) entry which is preliminary data.</text>
</comment>
<evidence type="ECO:0000313" key="1">
    <source>
        <dbReference type="EMBL" id="MCC9640955.1"/>
    </source>
</evidence>
<evidence type="ECO:0000313" key="2">
    <source>
        <dbReference type="Proteomes" id="UP001430306"/>
    </source>
</evidence>
<dbReference type="Gene3D" id="1.25.40.10">
    <property type="entry name" value="Tetratricopeptide repeat domain"/>
    <property type="match status" value="1"/>
</dbReference>